<feature type="transmembrane region" description="Helical" evidence="1">
    <location>
        <begin position="441"/>
        <end position="461"/>
    </location>
</feature>
<comment type="caution">
    <text evidence="2">The sequence shown here is derived from an EMBL/GenBank/DDBJ whole genome shotgun (WGS) entry which is preliminary data.</text>
</comment>
<dbReference type="Proteomes" id="UP000503640">
    <property type="component" value="Unassembled WGS sequence"/>
</dbReference>
<feature type="transmembrane region" description="Helical" evidence="1">
    <location>
        <begin position="195"/>
        <end position="215"/>
    </location>
</feature>
<evidence type="ECO:0000256" key="1">
    <source>
        <dbReference type="SAM" id="Phobius"/>
    </source>
</evidence>
<organism evidence="2 3">
    <name type="scientific">Anaeromyxobacter diazotrophicus</name>
    <dbReference type="NCBI Taxonomy" id="2590199"/>
    <lineage>
        <taxon>Bacteria</taxon>
        <taxon>Pseudomonadati</taxon>
        <taxon>Myxococcota</taxon>
        <taxon>Myxococcia</taxon>
        <taxon>Myxococcales</taxon>
        <taxon>Cystobacterineae</taxon>
        <taxon>Anaeromyxobacteraceae</taxon>
        <taxon>Anaeromyxobacter</taxon>
    </lineage>
</organism>
<feature type="transmembrane region" description="Helical" evidence="1">
    <location>
        <begin position="253"/>
        <end position="284"/>
    </location>
</feature>
<feature type="transmembrane region" description="Helical" evidence="1">
    <location>
        <begin position="415"/>
        <end position="435"/>
    </location>
</feature>
<name>A0A7I9VKX3_9BACT</name>
<keyword evidence="1" id="KW-0472">Membrane</keyword>
<evidence type="ECO:0000313" key="3">
    <source>
        <dbReference type="Proteomes" id="UP000503640"/>
    </source>
</evidence>
<evidence type="ECO:0008006" key="4">
    <source>
        <dbReference type="Google" id="ProtNLM"/>
    </source>
</evidence>
<gene>
    <name evidence="2" type="ORF">AMYX_17860</name>
</gene>
<feature type="transmembrane region" description="Helical" evidence="1">
    <location>
        <begin position="168"/>
        <end position="189"/>
    </location>
</feature>
<feature type="transmembrane region" description="Helical" evidence="1">
    <location>
        <begin position="227"/>
        <end position="247"/>
    </location>
</feature>
<keyword evidence="3" id="KW-1185">Reference proteome</keyword>
<protein>
    <recommendedName>
        <fullName evidence="4">Glycosyltransferase RgtA/B/C/D-like domain-containing protein</fullName>
    </recommendedName>
</protein>
<evidence type="ECO:0000313" key="2">
    <source>
        <dbReference type="EMBL" id="GEJ57045.1"/>
    </source>
</evidence>
<keyword evidence="1" id="KW-0812">Transmembrane</keyword>
<keyword evidence="1" id="KW-1133">Transmembrane helix</keyword>
<dbReference type="EMBL" id="BJTG01000004">
    <property type="protein sequence ID" value="GEJ57045.1"/>
    <property type="molecule type" value="Genomic_DNA"/>
</dbReference>
<proteinExistence type="predicted"/>
<feature type="transmembrane region" description="Helical" evidence="1">
    <location>
        <begin position="358"/>
        <end position="376"/>
    </location>
</feature>
<feature type="transmembrane region" description="Helical" evidence="1">
    <location>
        <begin position="291"/>
        <end position="311"/>
    </location>
</feature>
<accession>A0A7I9VKX3</accession>
<dbReference type="AlphaFoldDB" id="A0A7I9VKX3"/>
<feature type="transmembrane region" description="Helical" evidence="1">
    <location>
        <begin position="132"/>
        <end position="156"/>
    </location>
</feature>
<reference evidence="3" key="1">
    <citation type="journal article" date="2020" name="Appl. Environ. Microbiol.">
        <title>Diazotrophic Anaeromyxobacter Isolates from Soils.</title>
        <authorList>
            <person name="Masuda Y."/>
            <person name="Yamanaka H."/>
            <person name="Xu Z.X."/>
            <person name="Shiratori Y."/>
            <person name="Aono T."/>
            <person name="Amachi S."/>
            <person name="Senoo K."/>
            <person name="Itoh H."/>
        </authorList>
    </citation>
    <scope>NUCLEOTIDE SEQUENCE [LARGE SCALE GENOMIC DNA]</scope>
    <source>
        <strain evidence="3">R267</strain>
    </source>
</reference>
<sequence length="531" mass="56144">MLAAMRNAPPPAAPRRSRDGRWALLIAAALCASYGANRDFLVGSDAVGNVFVAANLVEDGRLSFTPTRDPAHFEWMLRPPDGQPVDGILSGDTLLGGVRAADLWSRGLLVPTSSYYHLTPSRRSDPATGEPVFVNTFGPGAGIAAAPVLAAVRLFAGDLRRHPEALWYGAKLAASLLVAASAAFVFLAARAWLSPALAALVALGYGLGTCVFSVSSQALWQHPAAECFLALGALLLVRAVGVAPVGAALRERWWYAGAGAAFACAAACRPPDAVFALAVAGWLAVVRPRALAAYLAGAAPFAAALAAYNAYFFGAPWSFGQTAAGPAIALSKTGSPDLWQTPLLTGLAGTLLSPSRGLLVYSPVLGLGLAGAALAWRRAGWAPLRPLAVGAALLLLVESKWFDWWGGWAYGYRRVVDLAPILALLAAPALGWIVAARWRRAVFGGLLAWSVLVQVVGAFAYEPRGWNARREGPAGPAQLAQDIDDPRYRGRLWSWSDAQIPYYLAHFAAARAEREELVRTSIDRWRPGPGE</sequence>